<keyword evidence="3" id="KW-1185">Reference proteome</keyword>
<dbReference type="Pfam" id="PF21636">
    <property type="entry name" value="PPP1R21_C"/>
    <property type="match status" value="1"/>
</dbReference>
<protein>
    <submittedName>
        <fullName evidence="4">TTKRSYEDQ domain-containing protein</fullName>
    </submittedName>
</protein>
<name>A0A0K0DG01_ANGCA</name>
<feature type="domain" description="Protein phosphatase 1 regulatory subunit 21 C-terminal" evidence="2">
    <location>
        <begin position="197"/>
        <end position="295"/>
    </location>
</feature>
<evidence type="ECO:0000256" key="1">
    <source>
        <dbReference type="SAM" id="Coils"/>
    </source>
</evidence>
<proteinExistence type="predicted"/>
<reference evidence="3" key="1">
    <citation type="submission" date="2012-09" db="EMBL/GenBank/DDBJ databases">
        <authorList>
            <person name="Martin A.A."/>
        </authorList>
    </citation>
    <scope>NUCLEOTIDE SEQUENCE</scope>
</reference>
<dbReference type="PANTHER" id="PTHR21448:SF0">
    <property type="entry name" value="PROTEIN PHOSPHATASE 1 REGULATORY SUBUNIT 21"/>
    <property type="match status" value="1"/>
</dbReference>
<keyword evidence="1" id="KW-0175">Coiled coil</keyword>
<evidence type="ECO:0000313" key="4">
    <source>
        <dbReference type="WBParaSite" id="ACAC_0000994401-mRNA-1"/>
    </source>
</evidence>
<dbReference type="PANTHER" id="PTHR21448">
    <property type="entry name" value="SMOOTH MUSCLE MYOSIN HEAVY CHAIN-RELATED"/>
    <property type="match status" value="1"/>
</dbReference>
<dbReference type="InterPro" id="IPR049372">
    <property type="entry name" value="PPP1R21_C"/>
</dbReference>
<feature type="coiled-coil region" evidence="1">
    <location>
        <begin position="245"/>
        <end position="297"/>
    </location>
</feature>
<feature type="coiled-coil region" evidence="1">
    <location>
        <begin position="1"/>
        <end position="28"/>
    </location>
</feature>
<dbReference type="GO" id="GO:0005769">
    <property type="term" value="C:early endosome"/>
    <property type="evidence" value="ECO:0007669"/>
    <property type="project" value="TreeGrafter"/>
</dbReference>
<dbReference type="WBParaSite" id="ACAC_0000994401-mRNA-1">
    <property type="protein sequence ID" value="ACAC_0000994401-mRNA-1"/>
    <property type="gene ID" value="ACAC_0000994401"/>
</dbReference>
<reference evidence="4" key="2">
    <citation type="submission" date="2017-02" db="UniProtKB">
        <authorList>
            <consortium name="WormBaseParasite"/>
        </authorList>
    </citation>
    <scope>IDENTIFICATION</scope>
</reference>
<organism evidence="3 4">
    <name type="scientific">Angiostrongylus cantonensis</name>
    <name type="common">Rat lungworm</name>
    <dbReference type="NCBI Taxonomy" id="6313"/>
    <lineage>
        <taxon>Eukaryota</taxon>
        <taxon>Metazoa</taxon>
        <taxon>Ecdysozoa</taxon>
        <taxon>Nematoda</taxon>
        <taxon>Chromadorea</taxon>
        <taxon>Rhabditida</taxon>
        <taxon>Rhabditina</taxon>
        <taxon>Rhabditomorpha</taxon>
        <taxon>Strongyloidea</taxon>
        <taxon>Metastrongylidae</taxon>
        <taxon>Angiostrongylus</taxon>
    </lineage>
</organism>
<evidence type="ECO:0000313" key="3">
    <source>
        <dbReference type="Proteomes" id="UP000035642"/>
    </source>
</evidence>
<dbReference type="InterPro" id="IPR040024">
    <property type="entry name" value="PPP1R21"/>
</dbReference>
<accession>A0A0K0DG01</accession>
<sequence>MSVLEEELEDKIRQNMELTGQINELKRKHDEECSSLLSEVARNVEQAESHRFISDRIKEHKPERPIKSVKPLEQSFELSSGLAQCSQLLTSSIDIVEQCILKAEFQTTWCDSQLEELNTAWCAGLCRLLIAMESVCAVLEASSSSFEVGEKLCATLEEGAVVIKATSHCLSRLVSESSKLAARARAVNELVRDSSYSEVEMLKQVNRERLRAVTNDLQTTQSTANYYKGECLILLRKNSICMNEKRILEETVDDMTKEVAALTDELASVRRSYGEQLSQLTEHVADLNGKLADMEREKTEQRYPVAQQRGGVMTLCCFRLNSVCL</sequence>
<dbReference type="Proteomes" id="UP000035642">
    <property type="component" value="Unassembled WGS sequence"/>
</dbReference>
<dbReference type="GO" id="GO:0016020">
    <property type="term" value="C:membrane"/>
    <property type="evidence" value="ECO:0007669"/>
    <property type="project" value="TreeGrafter"/>
</dbReference>
<evidence type="ECO:0000259" key="2">
    <source>
        <dbReference type="Pfam" id="PF21636"/>
    </source>
</evidence>
<dbReference type="AlphaFoldDB" id="A0A0K0DG01"/>
<dbReference type="STRING" id="6313.A0A0K0DG01"/>